<feature type="region of interest" description="Disordered" evidence="1">
    <location>
        <begin position="1"/>
        <end position="102"/>
    </location>
</feature>
<dbReference type="Proteomes" id="UP001066276">
    <property type="component" value="Chromosome 3_2"/>
</dbReference>
<protein>
    <submittedName>
        <fullName evidence="2">Uncharacterized protein</fullName>
    </submittedName>
</protein>
<feature type="compositionally biased region" description="Basic and acidic residues" evidence="1">
    <location>
        <begin position="13"/>
        <end position="82"/>
    </location>
</feature>
<reference evidence="2" key="1">
    <citation type="journal article" date="2022" name="bioRxiv">
        <title>Sequencing and chromosome-scale assembly of the giantPleurodeles waltlgenome.</title>
        <authorList>
            <person name="Brown T."/>
            <person name="Elewa A."/>
            <person name="Iarovenko S."/>
            <person name="Subramanian E."/>
            <person name="Araus A.J."/>
            <person name="Petzold A."/>
            <person name="Susuki M."/>
            <person name="Suzuki K.-i.T."/>
            <person name="Hayashi T."/>
            <person name="Toyoda A."/>
            <person name="Oliveira C."/>
            <person name="Osipova E."/>
            <person name="Leigh N.D."/>
            <person name="Simon A."/>
            <person name="Yun M.H."/>
        </authorList>
    </citation>
    <scope>NUCLEOTIDE SEQUENCE</scope>
    <source>
        <strain evidence="2">20211129_DDA</strain>
        <tissue evidence="2">Liver</tissue>
    </source>
</reference>
<evidence type="ECO:0000313" key="3">
    <source>
        <dbReference type="Proteomes" id="UP001066276"/>
    </source>
</evidence>
<dbReference type="AlphaFoldDB" id="A0AAV7TLE3"/>
<sequence length="131" mass="14799">MRRSAPGSIYDFRVAESKQEDAGDKVEQERRKSRREDSSAREEMRSGMNGDKENERSQDSEDDAEGRSEESLEGENRVRGNEEQASGGRQAFTPSNIPGGTWLNKVRFLIGGGKGVRNKEDIRRLKAEQDH</sequence>
<organism evidence="2 3">
    <name type="scientific">Pleurodeles waltl</name>
    <name type="common">Iberian ribbed newt</name>
    <dbReference type="NCBI Taxonomy" id="8319"/>
    <lineage>
        <taxon>Eukaryota</taxon>
        <taxon>Metazoa</taxon>
        <taxon>Chordata</taxon>
        <taxon>Craniata</taxon>
        <taxon>Vertebrata</taxon>
        <taxon>Euteleostomi</taxon>
        <taxon>Amphibia</taxon>
        <taxon>Batrachia</taxon>
        <taxon>Caudata</taxon>
        <taxon>Salamandroidea</taxon>
        <taxon>Salamandridae</taxon>
        <taxon>Pleurodelinae</taxon>
        <taxon>Pleurodeles</taxon>
    </lineage>
</organism>
<gene>
    <name evidence="2" type="ORF">NDU88_002702</name>
</gene>
<accession>A0AAV7TLE3</accession>
<proteinExistence type="predicted"/>
<comment type="caution">
    <text evidence="2">The sequence shown here is derived from an EMBL/GenBank/DDBJ whole genome shotgun (WGS) entry which is preliminary data.</text>
</comment>
<name>A0AAV7TLE3_PLEWA</name>
<evidence type="ECO:0000313" key="2">
    <source>
        <dbReference type="EMBL" id="KAJ1177447.1"/>
    </source>
</evidence>
<keyword evidence="3" id="KW-1185">Reference proteome</keyword>
<evidence type="ECO:0000256" key="1">
    <source>
        <dbReference type="SAM" id="MobiDB-lite"/>
    </source>
</evidence>
<dbReference type="EMBL" id="JANPWB010000006">
    <property type="protein sequence ID" value="KAJ1177447.1"/>
    <property type="molecule type" value="Genomic_DNA"/>
</dbReference>